<proteinExistence type="predicted"/>
<sequence length="91" mass="10683">MSEQDIFNDVSDEAFRHQLEKILETHARYLSSEQADTLQALLKRDLIEYDIAFRNVKEEYRGLLNKEEVKEIADRLAPYDKAATSFPYTRA</sequence>
<name>A0AAJ5WUV8_9BACT</name>
<protein>
    <submittedName>
        <fullName evidence="1">Uncharacterized protein</fullName>
    </submittedName>
</protein>
<evidence type="ECO:0000313" key="2">
    <source>
        <dbReference type="Proteomes" id="UP001220610"/>
    </source>
</evidence>
<dbReference type="AlphaFoldDB" id="A0AAJ5WUV8"/>
<dbReference type="EMBL" id="CP119311">
    <property type="protein sequence ID" value="WEK37047.1"/>
    <property type="molecule type" value="Genomic_DNA"/>
</dbReference>
<accession>A0AAJ5WUV8</accession>
<organism evidence="1 2">
    <name type="scientific">Candidatus Pseudobacter hemicellulosilyticus</name>
    <dbReference type="NCBI Taxonomy" id="3121375"/>
    <lineage>
        <taxon>Bacteria</taxon>
        <taxon>Pseudomonadati</taxon>
        <taxon>Bacteroidota</taxon>
        <taxon>Chitinophagia</taxon>
        <taxon>Chitinophagales</taxon>
        <taxon>Chitinophagaceae</taxon>
        <taxon>Pseudobacter</taxon>
    </lineage>
</organism>
<reference evidence="1" key="1">
    <citation type="submission" date="2023-03" db="EMBL/GenBank/DDBJ databases">
        <title>Andean soil-derived lignocellulolytic bacterial consortium as a source of novel taxa and putative plastic-active enzymes.</title>
        <authorList>
            <person name="Diaz-Garcia L."/>
            <person name="Chuvochina M."/>
            <person name="Feuerriegel G."/>
            <person name="Bunk B."/>
            <person name="Sproer C."/>
            <person name="Streit W.R."/>
            <person name="Rodriguez L.M."/>
            <person name="Overmann J."/>
            <person name="Jimenez D.J."/>
        </authorList>
    </citation>
    <scope>NUCLEOTIDE SEQUENCE</scope>
    <source>
        <strain evidence="1">MAG 7</strain>
    </source>
</reference>
<evidence type="ECO:0000313" key="1">
    <source>
        <dbReference type="EMBL" id="WEK37047.1"/>
    </source>
</evidence>
<gene>
    <name evidence="1" type="ORF">P0Y53_05990</name>
</gene>
<dbReference type="Proteomes" id="UP001220610">
    <property type="component" value="Chromosome"/>
</dbReference>